<evidence type="ECO:0000256" key="8">
    <source>
        <dbReference type="ARBA" id="ARBA00038091"/>
    </source>
</evidence>
<evidence type="ECO:0000256" key="7">
    <source>
        <dbReference type="ARBA" id="ARBA00022884"/>
    </source>
</evidence>
<dbReference type="InterPro" id="IPR002478">
    <property type="entry name" value="PUA"/>
</dbReference>
<sequence length="391" mass="44762">MIQVRVKPGVEEKLRAYFPWVYRPEIASYSRKPQKGEHVVVRDAGGHFLGYGYINPQVSISIRLLSFSKDKKISKELIEERIQQAYNYRKSLSLDTDSYRLVHSEGDFLPGLIADVYKDYVVLEFTTFGMNLMRDWVISAIVDTLKPKGIYEKRNEYAQSIEGFETQGGVIYGEVPEEIIIREGDLRYYVNIPQGQKTGFYLDQRYARRLIRQLVKPGYVCLDIFCHTGGFALNMRKAGAQRVIAVDISPQVLEVGRRNAELNGLDGIDWVEANAFDFMRKLHAEGQTFDLVLMDPPSFAKNKASLPNALRGYKELLVRGLHITKKGGILVIYSCSFHITLDHLIQVLLDAAKDVKRHIRVLKVSFQDLDHPWILQVPNSLYLKGIYVEVL</sequence>
<keyword evidence="7" id="KW-0694">RNA-binding</keyword>
<proteinExistence type="inferred from homology"/>
<dbReference type="PROSITE" id="PS50890">
    <property type="entry name" value="PUA"/>
    <property type="match status" value="1"/>
</dbReference>
<organism evidence="10 11">
    <name type="scientific">Hydrogenobacter hydrogenophilus</name>
    <dbReference type="NCBI Taxonomy" id="35835"/>
    <lineage>
        <taxon>Bacteria</taxon>
        <taxon>Pseudomonadati</taxon>
        <taxon>Aquificota</taxon>
        <taxon>Aquificia</taxon>
        <taxon>Aquificales</taxon>
        <taxon>Aquificaceae</taxon>
        <taxon>Hydrogenobacter</taxon>
    </lineage>
</organism>
<dbReference type="Pfam" id="PF10672">
    <property type="entry name" value="Methyltrans_SAM"/>
    <property type="match status" value="1"/>
</dbReference>
<evidence type="ECO:0000256" key="4">
    <source>
        <dbReference type="ARBA" id="ARBA00022603"/>
    </source>
</evidence>
<dbReference type="PANTHER" id="PTHR42873">
    <property type="entry name" value="RIBOSOMAL RNA LARGE SUBUNIT METHYLTRANSFERASE"/>
    <property type="match status" value="1"/>
</dbReference>
<dbReference type="GO" id="GO:0008168">
    <property type="term" value="F:methyltransferase activity"/>
    <property type="evidence" value="ECO:0007669"/>
    <property type="project" value="UniProtKB-KW"/>
</dbReference>
<dbReference type="Gene3D" id="3.40.50.150">
    <property type="entry name" value="Vaccinia Virus protein VP39"/>
    <property type="match status" value="1"/>
</dbReference>
<dbReference type="CDD" id="cd11572">
    <property type="entry name" value="RlmI_M_like"/>
    <property type="match status" value="1"/>
</dbReference>
<dbReference type="SUPFAM" id="SSF53335">
    <property type="entry name" value="S-adenosyl-L-methionine-dependent methyltransferases"/>
    <property type="match status" value="1"/>
</dbReference>
<accession>A0A285NW56</accession>
<dbReference type="OrthoDB" id="9805492at2"/>
<evidence type="ECO:0000256" key="2">
    <source>
        <dbReference type="ARBA" id="ARBA00022490"/>
    </source>
</evidence>
<comment type="similarity">
    <text evidence="8">Belongs to the methyltransferase superfamily. RlmI family.</text>
</comment>
<dbReference type="GO" id="GO:0003723">
    <property type="term" value="F:RNA binding"/>
    <property type="evidence" value="ECO:0007669"/>
    <property type="project" value="UniProtKB-KW"/>
</dbReference>
<gene>
    <name evidence="10" type="ORF">SAMN06265353_0870</name>
</gene>
<keyword evidence="2" id="KW-0963">Cytoplasm</keyword>
<keyword evidence="11" id="KW-1185">Reference proteome</keyword>
<evidence type="ECO:0000259" key="9">
    <source>
        <dbReference type="SMART" id="SM00359"/>
    </source>
</evidence>
<dbReference type="SUPFAM" id="SSF88697">
    <property type="entry name" value="PUA domain-like"/>
    <property type="match status" value="1"/>
</dbReference>
<evidence type="ECO:0000256" key="6">
    <source>
        <dbReference type="ARBA" id="ARBA00022691"/>
    </source>
</evidence>
<dbReference type="CDD" id="cd21153">
    <property type="entry name" value="PUA_RlmI"/>
    <property type="match status" value="1"/>
</dbReference>
<evidence type="ECO:0000256" key="1">
    <source>
        <dbReference type="ARBA" id="ARBA00004496"/>
    </source>
</evidence>
<dbReference type="RefSeq" id="WP_096601656.1">
    <property type="nucleotide sequence ID" value="NZ_OBEN01000003.1"/>
</dbReference>
<feature type="domain" description="PUA" evidence="9">
    <location>
        <begin position="2"/>
        <end position="87"/>
    </location>
</feature>
<dbReference type="PANTHER" id="PTHR42873:SF1">
    <property type="entry name" value="S-ADENOSYLMETHIONINE-DEPENDENT METHYLTRANSFERASE DOMAIN-CONTAINING PROTEIN"/>
    <property type="match status" value="1"/>
</dbReference>
<dbReference type="InterPro" id="IPR029063">
    <property type="entry name" value="SAM-dependent_MTases_sf"/>
</dbReference>
<dbReference type="CDD" id="cd02440">
    <property type="entry name" value="AdoMet_MTases"/>
    <property type="match status" value="1"/>
</dbReference>
<comment type="subcellular location">
    <subcellularLocation>
        <location evidence="1">Cytoplasm</location>
    </subcellularLocation>
</comment>
<evidence type="ECO:0000313" key="10">
    <source>
        <dbReference type="EMBL" id="SNZ13722.1"/>
    </source>
</evidence>
<evidence type="ECO:0000256" key="3">
    <source>
        <dbReference type="ARBA" id="ARBA00022552"/>
    </source>
</evidence>
<name>A0A285NW56_9AQUI</name>
<keyword evidence="6" id="KW-0949">S-adenosyl-L-methionine</keyword>
<reference evidence="11" key="1">
    <citation type="submission" date="2017-09" db="EMBL/GenBank/DDBJ databases">
        <authorList>
            <person name="Varghese N."/>
            <person name="Submissions S."/>
        </authorList>
    </citation>
    <scope>NUCLEOTIDE SEQUENCE [LARGE SCALE GENOMIC DNA]</scope>
    <source>
        <strain evidence="11">DSM 2913</strain>
    </source>
</reference>
<dbReference type="InterPro" id="IPR036974">
    <property type="entry name" value="PUA_sf"/>
</dbReference>
<dbReference type="Gene3D" id="2.30.130.10">
    <property type="entry name" value="PUA domain"/>
    <property type="match status" value="1"/>
</dbReference>
<keyword evidence="5 10" id="KW-0808">Transferase</keyword>
<evidence type="ECO:0000313" key="11">
    <source>
        <dbReference type="Proteomes" id="UP000218627"/>
    </source>
</evidence>
<dbReference type="GO" id="GO:0006364">
    <property type="term" value="P:rRNA processing"/>
    <property type="evidence" value="ECO:0007669"/>
    <property type="project" value="UniProtKB-KW"/>
</dbReference>
<dbReference type="Gene3D" id="3.30.750.80">
    <property type="entry name" value="RNA methyltransferase domain (HRMD) like"/>
    <property type="match status" value="1"/>
</dbReference>
<dbReference type="InterPro" id="IPR041532">
    <property type="entry name" value="RlmI-like_PUA"/>
</dbReference>
<dbReference type="SMART" id="SM00359">
    <property type="entry name" value="PUA"/>
    <property type="match status" value="1"/>
</dbReference>
<protein>
    <submittedName>
        <fullName evidence="10">SAM-dependent methyltransferase</fullName>
    </submittedName>
</protein>
<keyword evidence="4 10" id="KW-0489">Methyltransferase</keyword>
<dbReference type="GO" id="GO:0032259">
    <property type="term" value="P:methylation"/>
    <property type="evidence" value="ECO:0007669"/>
    <property type="project" value="UniProtKB-KW"/>
</dbReference>
<keyword evidence="3" id="KW-0698">rRNA processing</keyword>
<dbReference type="Proteomes" id="UP000218627">
    <property type="component" value="Unassembled WGS sequence"/>
</dbReference>
<dbReference type="AlphaFoldDB" id="A0A285NW56"/>
<dbReference type="GO" id="GO:0005737">
    <property type="term" value="C:cytoplasm"/>
    <property type="evidence" value="ECO:0007669"/>
    <property type="project" value="UniProtKB-SubCell"/>
</dbReference>
<dbReference type="EMBL" id="OBEN01000003">
    <property type="protein sequence ID" value="SNZ13722.1"/>
    <property type="molecule type" value="Genomic_DNA"/>
</dbReference>
<evidence type="ECO:0000256" key="5">
    <source>
        <dbReference type="ARBA" id="ARBA00022679"/>
    </source>
</evidence>
<dbReference type="InterPro" id="IPR019614">
    <property type="entry name" value="SAM-dep_methyl-trfase"/>
</dbReference>
<dbReference type="Pfam" id="PF17785">
    <property type="entry name" value="PUA_3"/>
    <property type="match status" value="1"/>
</dbReference>
<dbReference type="InterPro" id="IPR015947">
    <property type="entry name" value="PUA-like_sf"/>
</dbReference>